<comment type="subcellular location">
    <subcellularLocation>
        <location evidence="1">Cell membrane</location>
        <topology evidence="1">Peripheral membrane protein</topology>
    </subcellularLocation>
</comment>
<dbReference type="GO" id="GO:0005524">
    <property type="term" value="F:ATP binding"/>
    <property type="evidence" value="ECO:0007669"/>
    <property type="project" value="UniProtKB-KW"/>
</dbReference>
<dbReference type="SUPFAM" id="SSF52540">
    <property type="entry name" value="P-loop containing nucleoside triphosphate hydrolases"/>
    <property type="match status" value="1"/>
</dbReference>
<dbReference type="Proteomes" id="UP001596408">
    <property type="component" value="Unassembled WGS sequence"/>
</dbReference>
<evidence type="ECO:0000256" key="1">
    <source>
        <dbReference type="ARBA" id="ARBA00004202"/>
    </source>
</evidence>
<evidence type="ECO:0000256" key="7">
    <source>
        <dbReference type="ARBA" id="ARBA00053454"/>
    </source>
</evidence>
<dbReference type="GO" id="GO:1902495">
    <property type="term" value="C:transmembrane transporter complex"/>
    <property type="evidence" value="ECO:0007669"/>
    <property type="project" value="UniProtKB-ARBA"/>
</dbReference>
<dbReference type="CDD" id="cd03301">
    <property type="entry name" value="ABC_MalK_N"/>
    <property type="match status" value="1"/>
</dbReference>
<dbReference type="EC" id="7.5.2.13" evidence="10"/>
<evidence type="ECO:0000259" key="12">
    <source>
        <dbReference type="PROSITE" id="PS50893"/>
    </source>
</evidence>
<dbReference type="EMBL" id="JBHSXH010000014">
    <property type="protein sequence ID" value="MFC6825300.1"/>
    <property type="molecule type" value="Genomic_DNA"/>
</dbReference>
<organism evidence="13 14">
    <name type="scientific">Halopelagius fulvigenes</name>
    <dbReference type="NCBI Taxonomy" id="1198324"/>
    <lineage>
        <taxon>Archaea</taxon>
        <taxon>Methanobacteriati</taxon>
        <taxon>Methanobacteriota</taxon>
        <taxon>Stenosarchaea group</taxon>
        <taxon>Halobacteria</taxon>
        <taxon>Halobacteriales</taxon>
        <taxon>Haloferacaceae</taxon>
    </lineage>
</organism>
<accession>A0ABD5TY24</accession>
<dbReference type="PROSITE" id="PS00211">
    <property type="entry name" value="ABC_TRANSPORTER_1"/>
    <property type="match status" value="1"/>
</dbReference>
<dbReference type="Gene3D" id="2.40.50.140">
    <property type="entry name" value="Nucleic acid-binding proteins"/>
    <property type="match status" value="1"/>
</dbReference>
<comment type="catalytic activity">
    <reaction evidence="6">
        <text>L-arabinose(out) + ATP + H2O = L-arabinose(in) + ADP + phosphate + H(+)</text>
        <dbReference type="Rhea" id="RHEA:30007"/>
        <dbReference type="ChEBI" id="CHEBI:15377"/>
        <dbReference type="ChEBI" id="CHEBI:15378"/>
        <dbReference type="ChEBI" id="CHEBI:17535"/>
        <dbReference type="ChEBI" id="CHEBI:30616"/>
        <dbReference type="ChEBI" id="CHEBI:43474"/>
        <dbReference type="ChEBI" id="CHEBI:456216"/>
        <dbReference type="EC" id="7.5.2.13"/>
    </reaction>
    <physiologicalReaction direction="left-to-right" evidence="6">
        <dbReference type="Rhea" id="RHEA:30008"/>
    </physiologicalReaction>
</comment>
<dbReference type="PANTHER" id="PTHR43875">
    <property type="entry name" value="MALTODEXTRIN IMPORT ATP-BINDING PROTEIN MSMX"/>
    <property type="match status" value="1"/>
</dbReference>
<feature type="region of interest" description="Disordered" evidence="11">
    <location>
        <begin position="1"/>
        <end position="20"/>
    </location>
</feature>
<dbReference type="Gene3D" id="3.40.50.300">
    <property type="entry name" value="P-loop containing nucleotide triphosphate hydrolases"/>
    <property type="match status" value="1"/>
</dbReference>
<evidence type="ECO:0000256" key="2">
    <source>
        <dbReference type="ARBA" id="ARBA00022448"/>
    </source>
</evidence>
<dbReference type="FunFam" id="3.40.50.300:FF:000042">
    <property type="entry name" value="Maltose/maltodextrin ABC transporter, ATP-binding protein"/>
    <property type="match status" value="1"/>
</dbReference>
<dbReference type="InterPro" id="IPR027417">
    <property type="entry name" value="P-loop_NTPase"/>
</dbReference>
<gene>
    <name evidence="13" type="ORF">ACFQEV_09905</name>
</gene>
<dbReference type="AlphaFoldDB" id="A0ABD5TY24"/>
<evidence type="ECO:0000256" key="3">
    <source>
        <dbReference type="ARBA" id="ARBA00022741"/>
    </source>
</evidence>
<dbReference type="Gene3D" id="2.40.50.100">
    <property type="match status" value="2"/>
</dbReference>
<evidence type="ECO:0000256" key="10">
    <source>
        <dbReference type="ARBA" id="ARBA00066315"/>
    </source>
</evidence>
<proteinExistence type="inferred from homology"/>
<dbReference type="GO" id="GO:0005886">
    <property type="term" value="C:plasma membrane"/>
    <property type="evidence" value="ECO:0007669"/>
    <property type="project" value="UniProtKB-SubCell"/>
</dbReference>
<dbReference type="GO" id="GO:0022857">
    <property type="term" value="F:transmembrane transporter activity"/>
    <property type="evidence" value="ECO:0007669"/>
    <property type="project" value="UniProtKB-ARBA"/>
</dbReference>
<dbReference type="SUPFAM" id="SSF50331">
    <property type="entry name" value="MOP-like"/>
    <property type="match status" value="1"/>
</dbReference>
<comment type="catalytic activity">
    <reaction evidence="5">
        <text>D-xylose(out) + ATP + H2O = D-xylose(in) + ADP + phosphate + H(+)</text>
        <dbReference type="Rhea" id="RHEA:29899"/>
        <dbReference type="ChEBI" id="CHEBI:15377"/>
        <dbReference type="ChEBI" id="CHEBI:15378"/>
        <dbReference type="ChEBI" id="CHEBI:30616"/>
        <dbReference type="ChEBI" id="CHEBI:43474"/>
        <dbReference type="ChEBI" id="CHEBI:53455"/>
        <dbReference type="ChEBI" id="CHEBI:456216"/>
        <dbReference type="EC" id="7.5.2.13"/>
    </reaction>
    <physiologicalReaction direction="left-to-right" evidence="5">
        <dbReference type="Rhea" id="RHEA:29900"/>
    </physiologicalReaction>
</comment>
<dbReference type="InterPro" id="IPR012340">
    <property type="entry name" value="NA-bd_OB-fold"/>
</dbReference>
<keyword evidence="4 13" id="KW-0067">ATP-binding</keyword>
<dbReference type="PROSITE" id="PS50893">
    <property type="entry name" value="ABC_TRANSPORTER_2"/>
    <property type="match status" value="1"/>
</dbReference>
<dbReference type="InterPro" id="IPR008995">
    <property type="entry name" value="Mo/tungstate-bd_C_term_dom"/>
</dbReference>
<dbReference type="InterPro" id="IPR003593">
    <property type="entry name" value="AAA+_ATPase"/>
</dbReference>
<comment type="caution">
    <text evidence="13">The sequence shown here is derived from an EMBL/GenBank/DDBJ whole genome shotgun (WGS) entry which is preliminary data.</text>
</comment>
<dbReference type="Pfam" id="PF00005">
    <property type="entry name" value="ABC_tran"/>
    <property type="match status" value="1"/>
</dbReference>
<evidence type="ECO:0000313" key="13">
    <source>
        <dbReference type="EMBL" id="MFC6825300.1"/>
    </source>
</evidence>
<reference evidence="13 14" key="1">
    <citation type="journal article" date="2019" name="Int. J. Syst. Evol. Microbiol.">
        <title>The Global Catalogue of Microorganisms (GCM) 10K type strain sequencing project: providing services to taxonomists for standard genome sequencing and annotation.</title>
        <authorList>
            <consortium name="The Broad Institute Genomics Platform"/>
            <consortium name="The Broad Institute Genome Sequencing Center for Infectious Disease"/>
            <person name="Wu L."/>
            <person name="Ma J."/>
        </authorList>
    </citation>
    <scope>NUCLEOTIDE SEQUENCE [LARGE SCALE GENOMIC DNA]</scope>
    <source>
        <strain evidence="13 14">YIM 94188</strain>
    </source>
</reference>
<keyword evidence="14" id="KW-1185">Reference proteome</keyword>
<comment type="subunit">
    <text evidence="9">The complex is composed of two ATP-binding proteins (XacJ and XacK), two transmembrane proteins (XacH and XacI) and a solute-binding protein (XacG).</text>
</comment>
<dbReference type="InterPro" id="IPR017871">
    <property type="entry name" value="ABC_transporter-like_CS"/>
</dbReference>
<evidence type="ECO:0000256" key="6">
    <source>
        <dbReference type="ARBA" id="ARBA00051890"/>
    </source>
</evidence>
<dbReference type="PANTHER" id="PTHR43875:SF1">
    <property type="entry name" value="OSMOPROTECTIVE COMPOUNDS UPTAKE ATP-BINDING PROTEIN GGTA"/>
    <property type="match status" value="1"/>
</dbReference>
<keyword evidence="2" id="KW-0813">Transport</keyword>
<evidence type="ECO:0000313" key="14">
    <source>
        <dbReference type="Proteomes" id="UP001596408"/>
    </source>
</evidence>
<name>A0ABD5TY24_9EURY</name>
<feature type="domain" description="ABC transporter" evidence="12">
    <location>
        <begin position="28"/>
        <end position="258"/>
    </location>
</feature>
<dbReference type="SMART" id="SM00382">
    <property type="entry name" value="AAA"/>
    <property type="match status" value="1"/>
</dbReference>
<evidence type="ECO:0000256" key="11">
    <source>
        <dbReference type="SAM" id="MobiDB-lite"/>
    </source>
</evidence>
<evidence type="ECO:0000256" key="8">
    <source>
        <dbReference type="ARBA" id="ARBA00061029"/>
    </source>
</evidence>
<keyword evidence="3" id="KW-0547">Nucleotide-binding</keyword>
<protein>
    <recommendedName>
        <fullName evidence="10">ABC-type D-xylose/L-arabinose transporter</fullName>
        <ecNumber evidence="10">7.5.2.13</ecNumber>
    </recommendedName>
</protein>
<dbReference type="InterPro" id="IPR015855">
    <property type="entry name" value="ABC_transpr_MalK-like"/>
</dbReference>
<evidence type="ECO:0000256" key="5">
    <source>
        <dbReference type="ARBA" id="ARBA00050355"/>
    </source>
</evidence>
<evidence type="ECO:0000256" key="4">
    <source>
        <dbReference type="ARBA" id="ARBA00022840"/>
    </source>
</evidence>
<dbReference type="InterPro" id="IPR003439">
    <property type="entry name" value="ABC_transporter-like_ATP-bd"/>
</dbReference>
<comment type="function">
    <text evidence="7">Part of the ABC transporter complex XacGHIJK involved in the uptake of xylose and arabinose. Responsible for energy coupling to the transport system.</text>
</comment>
<dbReference type="InterPro" id="IPR013611">
    <property type="entry name" value="Transp-assoc_OB_typ2"/>
</dbReference>
<dbReference type="Pfam" id="PF08402">
    <property type="entry name" value="TOBE_2"/>
    <property type="match status" value="1"/>
</dbReference>
<comment type="similarity">
    <text evidence="8">Belongs to the ABC transporter superfamily. Carbohydrate uptake transporter-1 (CUT1) (TC 3.A.1.1) family.</text>
</comment>
<dbReference type="InterPro" id="IPR047641">
    <property type="entry name" value="ABC_transpr_MalK/UgpC-like"/>
</dbReference>
<evidence type="ECO:0000256" key="9">
    <source>
        <dbReference type="ARBA" id="ARBA00065962"/>
    </source>
</evidence>
<dbReference type="RefSeq" id="WP_379695394.1">
    <property type="nucleotide sequence ID" value="NZ_JBHSXH010000014.1"/>
</dbReference>
<sequence>MGTQQNTADGLDGQTDNNQDIESIQESVKLRNLRKEFDDVVAVNNIDLEVSAGEFVVLLGPSGCGKTTTLRMIAGLETPTSGTIVIGGQDVTTVPPQDRNLSMVFQSYALYPHLTIRENLEYPLRKMALSVDERSRKVNSVAEMLGIREHLDKKPDQLSGGQQQRVAIGRTIVREPRVFLMDEPLSNLDAKLRVETRAELQELQQDLGVTTVYVTHDQEEAMSIADRLVIMNEGRIEQTGTPKEIYEKPANTFVSGFVGEPAINLIDISKGWSRRLGGDVPSQAETIGIRPENLYVEGNVDSDVRESVDLSEPVSLTLDLIEPLGDTYELTLTDESDTLITVLSRAGRTLTEGTDVEVVADMSKVHLFDSEGEAIR</sequence>